<gene>
    <name evidence="1" type="ORF">P8192_00920</name>
</gene>
<name>A0ABY8H7Y7_9MICC</name>
<sequence>MNASVLLGPMRSGVVNEVLVKSKPSHNYPCRLRFEAERAVDLSPAEKRQLLMLSRQTQVAGGVWTEPSGTYVIVCGVEENVRIFVRRARTILGIKPGSEAPWKGIVMQGFDFN</sequence>
<protein>
    <submittedName>
        <fullName evidence="1">Uncharacterized protein</fullName>
    </submittedName>
</protein>
<evidence type="ECO:0000313" key="2">
    <source>
        <dbReference type="Proteomes" id="UP001219037"/>
    </source>
</evidence>
<accession>A0ABY8H7Y7</accession>
<keyword evidence="2" id="KW-1185">Reference proteome</keyword>
<dbReference type="RefSeq" id="WP_278157819.1">
    <property type="nucleotide sequence ID" value="NZ_CP121252.1"/>
</dbReference>
<dbReference type="EMBL" id="CP121252">
    <property type="protein sequence ID" value="WFP16722.1"/>
    <property type="molecule type" value="Genomic_DNA"/>
</dbReference>
<reference evidence="1 2" key="1">
    <citation type="submission" date="2023-04" db="EMBL/GenBank/DDBJ databases">
        <title>Funneling lignin-derived compounds into biodiesel using alkali-halophilic Citricoccus sp. P2.</title>
        <authorList>
            <person name="Luo C.-B."/>
        </authorList>
    </citation>
    <scope>NUCLEOTIDE SEQUENCE [LARGE SCALE GENOMIC DNA]</scope>
    <source>
        <strain evidence="1 2">P2</strain>
    </source>
</reference>
<organism evidence="1 2">
    <name type="scientific">Citricoccus muralis</name>
    <dbReference type="NCBI Taxonomy" id="169134"/>
    <lineage>
        <taxon>Bacteria</taxon>
        <taxon>Bacillati</taxon>
        <taxon>Actinomycetota</taxon>
        <taxon>Actinomycetes</taxon>
        <taxon>Micrococcales</taxon>
        <taxon>Micrococcaceae</taxon>
        <taxon>Citricoccus</taxon>
    </lineage>
</organism>
<dbReference type="Proteomes" id="UP001219037">
    <property type="component" value="Chromosome"/>
</dbReference>
<proteinExistence type="predicted"/>
<evidence type="ECO:0000313" key="1">
    <source>
        <dbReference type="EMBL" id="WFP16722.1"/>
    </source>
</evidence>